<dbReference type="InterPro" id="IPR052094">
    <property type="entry name" value="Pre-mRNA-splicing_ERAD"/>
</dbReference>
<dbReference type="InterPro" id="IPR036869">
    <property type="entry name" value="J_dom_sf"/>
</dbReference>
<evidence type="ECO:0000259" key="6">
    <source>
        <dbReference type="PROSITE" id="PS50076"/>
    </source>
</evidence>
<dbReference type="Proteomes" id="UP001163046">
    <property type="component" value="Unassembled WGS sequence"/>
</dbReference>
<name>A0A9X0D9V5_9CNID</name>
<keyword evidence="4" id="KW-0143">Chaperone</keyword>
<dbReference type="Pfam" id="PF00226">
    <property type="entry name" value="DnaJ"/>
    <property type="match status" value="1"/>
</dbReference>
<dbReference type="PANTHER" id="PTHR44313:SF1">
    <property type="entry name" value="DNAJ HOMOLOG SUBFAMILY C MEMBER 17"/>
    <property type="match status" value="1"/>
</dbReference>
<organism evidence="7 8">
    <name type="scientific">Desmophyllum pertusum</name>
    <dbReference type="NCBI Taxonomy" id="174260"/>
    <lineage>
        <taxon>Eukaryota</taxon>
        <taxon>Metazoa</taxon>
        <taxon>Cnidaria</taxon>
        <taxon>Anthozoa</taxon>
        <taxon>Hexacorallia</taxon>
        <taxon>Scleractinia</taxon>
        <taxon>Caryophylliina</taxon>
        <taxon>Caryophylliidae</taxon>
        <taxon>Desmophyllum</taxon>
    </lineage>
</organism>
<evidence type="ECO:0000313" key="7">
    <source>
        <dbReference type="EMBL" id="KAJ7392682.1"/>
    </source>
</evidence>
<dbReference type="SMART" id="SM00271">
    <property type="entry name" value="DnaJ"/>
    <property type="match status" value="1"/>
</dbReference>
<dbReference type="PANTHER" id="PTHR44313">
    <property type="entry name" value="DNAJ HOMOLOG SUBFAMILY C MEMBER 17"/>
    <property type="match status" value="1"/>
</dbReference>
<protein>
    <recommendedName>
        <fullName evidence="6">J domain-containing protein</fullName>
    </recommendedName>
</protein>
<dbReference type="GO" id="GO:0005681">
    <property type="term" value="C:spliceosomal complex"/>
    <property type="evidence" value="ECO:0007669"/>
    <property type="project" value="TreeGrafter"/>
</dbReference>
<dbReference type="PRINTS" id="PR00625">
    <property type="entry name" value="JDOMAIN"/>
</dbReference>
<proteinExistence type="predicted"/>
<evidence type="ECO:0000256" key="5">
    <source>
        <dbReference type="ARBA" id="ARBA00023242"/>
    </source>
</evidence>
<comment type="subcellular location">
    <subcellularLocation>
        <location evidence="2">Cytoplasm</location>
    </subcellularLocation>
    <subcellularLocation>
        <location evidence="1">Nucleus</location>
    </subcellularLocation>
</comment>
<dbReference type="AlphaFoldDB" id="A0A9X0D9V5"/>
<accession>A0A9X0D9V5</accession>
<keyword evidence="5" id="KW-0539">Nucleus</keyword>
<keyword evidence="3" id="KW-0963">Cytoplasm</keyword>
<dbReference type="EMBL" id="MU825400">
    <property type="protein sequence ID" value="KAJ7392682.1"/>
    <property type="molecule type" value="Genomic_DNA"/>
</dbReference>
<evidence type="ECO:0000313" key="8">
    <source>
        <dbReference type="Proteomes" id="UP001163046"/>
    </source>
</evidence>
<feature type="domain" description="J" evidence="6">
    <location>
        <begin position="7"/>
        <end position="78"/>
    </location>
</feature>
<evidence type="ECO:0000256" key="4">
    <source>
        <dbReference type="ARBA" id="ARBA00023186"/>
    </source>
</evidence>
<evidence type="ECO:0000256" key="3">
    <source>
        <dbReference type="ARBA" id="ARBA00022490"/>
    </source>
</evidence>
<comment type="caution">
    <text evidence="7">The sequence shown here is derived from an EMBL/GenBank/DDBJ whole genome shotgun (WGS) entry which is preliminary data.</text>
</comment>
<dbReference type="Gene3D" id="1.10.287.110">
    <property type="entry name" value="DnaJ domain"/>
    <property type="match status" value="1"/>
</dbReference>
<dbReference type="SUPFAM" id="SSF46565">
    <property type="entry name" value="Chaperone J-domain"/>
    <property type="match status" value="1"/>
</dbReference>
<dbReference type="CDD" id="cd06257">
    <property type="entry name" value="DnaJ"/>
    <property type="match status" value="1"/>
</dbReference>
<reference evidence="7" key="1">
    <citation type="submission" date="2023-01" db="EMBL/GenBank/DDBJ databases">
        <title>Genome assembly of the deep-sea coral Lophelia pertusa.</title>
        <authorList>
            <person name="Herrera S."/>
            <person name="Cordes E."/>
        </authorList>
    </citation>
    <scope>NUCLEOTIDE SEQUENCE</scope>
    <source>
        <strain evidence="7">USNM1676648</strain>
        <tissue evidence="7">Polyp</tissue>
    </source>
</reference>
<dbReference type="PROSITE" id="PS50076">
    <property type="entry name" value="DNAJ_2"/>
    <property type="match status" value="1"/>
</dbReference>
<dbReference type="GO" id="GO:0005737">
    <property type="term" value="C:cytoplasm"/>
    <property type="evidence" value="ECO:0007669"/>
    <property type="project" value="UniProtKB-SubCell"/>
</dbReference>
<dbReference type="OrthoDB" id="552049at2759"/>
<evidence type="ECO:0000256" key="1">
    <source>
        <dbReference type="ARBA" id="ARBA00004123"/>
    </source>
</evidence>
<sequence>MGKTVEECYEVLGLKYGATEDEIRSAYRKNALKCHPDKNPDDPLSTQKFQELGHAYRRLTGKGQFLSKLVRGEQEPDS</sequence>
<keyword evidence="8" id="KW-1185">Reference proteome</keyword>
<gene>
    <name evidence="7" type="ORF">OS493_010333</name>
</gene>
<dbReference type="InterPro" id="IPR001623">
    <property type="entry name" value="DnaJ_domain"/>
</dbReference>
<dbReference type="GO" id="GO:0000390">
    <property type="term" value="P:spliceosomal complex disassembly"/>
    <property type="evidence" value="ECO:0007669"/>
    <property type="project" value="TreeGrafter"/>
</dbReference>
<evidence type="ECO:0000256" key="2">
    <source>
        <dbReference type="ARBA" id="ARBA00004496"/>
    </source>
</evidence>